<dbReference type="AlphaFoldDB" id="A0A8T0A941"/>
<gene>
    <name evidence="1" type="ORF">HF521_014987</name>
</gene>
<protein>
    <submittedName>
        <fullName evidence="1">Uncharacterized protein</fullName>
    </submittedName>
</protein>
<name>A0A8T0A941_SILME</name>
<keyword evidence="2" id="KW-1185">Reference proteome</keyword>
<evidence type="ECO:0000313" key="2">
    <source>
        <dbReference type="Proteomes" id="UP000606274"/>
    </source>
</evidence>
<sequence length="300" mass="32933">MCSSLAATPVNTHSDGRIVSPADMRSYTGLMVMWYLMTSCTDVSSVPGFRFTVRKLHQAAPLACEGKCPGALLWIRIQKPGGDVEVARCDQTSCSSVEGFIISHEQYLQGNFSLTITAADYRRRGWYTCSCDGQGLCDVPERVKVMFNRSSAEGLSSVSVPLCEVEGRKAQCDAEYEKRVKFECSLILHEAPPPLLYTSEAPPPLLCTSEAPPPLLYTSEAPPPLLYTSEAPPISCSTPQKPRPSAAPHLRSPAPQLLHQNFPVTCLNVSELLELFLLPVFLCGGNFCCTVKSEIRNWLR</sequence>
<accession>A0A8T0A941</accession>
<reference evidence="1" key="1">
    <citation type="submission" date="2020-08" db="EMBL/GenBank/DDBJ databases">
        <title>Chromosome-level assembly of Southern catfish (Silurus meridionalis) provides insights into visual adaptation to the nocturnal and benthic lifestyles.</title>
        <authorList>
            <person name="Zhang Y."/>
            <person name="Wang D."/>
            <person name="Peng Z."/>
        </authorList>
    </citation>
    <scope>NUCLEOTIDE SEQUENCE</scope>
    <source>
        <strain evidence="1">SWU-2019-XX</strain>
        <tissue evidence="1">Muscle</tissue>
    </source>
</reference>
<dbReference type="Proteomes" id="UP000606274">
    <property type="component" value="Unassembled WGS sequence"/>
</dbReference>
<evidence type="ECO:0000313" key="1">
    <source>
        <dbReference type="EMBL" id="KAF7687759.1"/>
    </source>
</evidence>
<proteinExistence type="predicted"/>
<comment type="caution">
    <text evidence="1">The sequence shown here is derived from an EMBL/GenBank/DDBJ whole genome shotgun (WGS) entry which is preliminary data.</text>
</comment>
<dbReference type="EMBL" id="JABFDY010000027">
    <property type="protein sequence ID" value="KAF7687759.1"/>
    <property type="molecule type" value="Genomic_DNA"/>
</dbReference>
<organism evidence="1 2">
    <name type="scientific">Silurus meridionalis</name>
    <name type="common">Southern catfish</name>
    <name type="synonym">Silurus soldatovi meridionalis</name>
    <dbReference type="NCBI Taxonomy" id="175797"/>
    <lineage>
        <taxon>Eukaryota</taxon>
        <taxon>Metazoa</taxon>
        <taxon>Chordata</taxon>
        <taxon>Craniata</taxon>
        <taxon>Vertebrata</taxon>
        <taxon>Euteleostomi</taxon>
        <taxon>Actinopterygii</taxon>
        <taxon>Neopterygii</taxon>
        <taxon>Teleostei</taxon>
        <taxon>Ostariophysi</taxon>
        <taxon>Siluriformes</taxon>
        <taxon>Siluridae</taxon>
        <taxon>Silurus</taxon>
    </lineage>
</organism>